<evidence type="ECO:0000256" key="5">
    <source>
        <dbReference type="ARBA" id="ARBA00022692"/>
    </source>
</evidence>
<dbReference type="EMBL" id="VOBL01000004">
    <property type="protein sequence ID" value="KAA0978781.1"/>
    <property type="molecule type" value="Genomic_DNA"/>
</dbReference>
<keyword evidence="4" id="KW-1003">Cell membrane</keyword>
<feature type="region of interest" description="Disordered" evidence="8">
    <location>
        <begin position="1"/>
        <end position="50"/>
    </location>
</feature>
<dbReference type="GO" id="GO:0005886">
    <property type="term" value="C:plasma membrane"/>
    <property type="evidence" value="ECO:0007669"/>
    <property type="project" value="UniProtKB-SubCell"/>
</dbReference>
<evidence type="ECO:0000256" key="7">
    <source>
        <dbReference type="ARBA" id="ARBA00023136"/>
    </source>
</evidence>
<feature type="transmembrane region" description="Helical" evidence="9">
    <location>
        <begin position="155"/>
        <end position="176"/>
    </location>
</feature>
<evidence type="ECO:0000256" key="3">
    <source>
        <dbReference type="ARBA" id="ARBA00022448"/>
    </source>
</evidence>
<proteinExistence type="inferred from homology"/>
<feature type="region of interest" description="Disordered" evidence="8">
    <location>
        <begin position="71"/>
        <end position="92"/>
    </location>
</feature>
<feature type="transmembrane region" description="Helical" evidence="9">
    <location>
        <begin position="298"/>
        <end position="320"/>
    </location>
</feature>
<evidence type="ECO:0000313" key="10">
    <source>
        <dbReference type="EMBL" id="KAA0978781.1"/>
    </source>
</evidence>
<feature type="compositionally biased region" description="Polar residues" evidence="8">
    <location>
        <begin position="39"/>
        <end position="49"/>
    </location>
</feature>
<dbReference type="InterPro" id="IPR002549">
    <property type="entry name" value="AI-2E-like"/>
</dbReference>
<name>A0A5B0ELJ6_9MICC</name>
<keyword evidence="5 9" id="KW-0812">Transmembrane</keyword>
<keyword evidence="7 9" id="KW-0472">Membrane</keyword>
<feature type="transmembrane region" description="Helical" evidence="9">
    <location>
        <begin position="326"/>
        <end position="350"/>
    </location>
</feature>
<dbReference type="PRINTS" id="PR00173">
    <property type="entry name" value="EDTRNSPORT"/>
</dbReference>
<dbReference type="OrthoDB" id="4016357at2"/>
<protein>
    <submittedName>
        <fullName evidence="10">AI-2E family transporter</fullName>
    </submittedName>
</protein>
<evidence type="ECO:0000256" key="8">
    <source>
        <dbReference type="SAM" id="MobiDB-lite"/>
    </source>
</evidence>
<comment type="subcellular location">
    <subcellularLocation>
        <location evidence="1">Cell membrane</location>
        <topology evidence="1">Multi-pass membrane protein</topology>
    </subcellularLocation>
</comment>
<keyword evidence="3" id="KW-0813">Transport</keyword>
<dbReference type="Proteomes" id="UP000323856">
    <property type="component" value="Unassembled WGS sequence"/>
</dbReference>
<feature type="transmembrane region" description="Helical" evidence="9">
    <location>
        <begin position="99"/>
        <end position="119"/>
    </location>
</feature>
<comment type="similarity">
    <text evidence="2">Belongs to the autoinducer-2 exporter (AI-2E) (TC 2.A.86) family.</text>
</comment>
<dbReference type="GO" id="GO:0055085">
    <property type="term" value="P:transmembrane transport"/>
    <property type="evidence" value="ECO:0007669"/>
    <property type="project" value="TreeGrafter"/>
</dbReference>
<keyword evidence="6 9" id="KW-1133">Transmembrane helix</keyword>
<evidence type="ECO:0000256" key="4">
    <source>
        <dbReference type="ARBA" id="ARBA00022475"/>
    </source>
</evidence>
<dbReference type="AlphaFoldDB" id="A0A5B0ELJ6"/>
<dbReference type="Pfam" id="PF01594">
    <property type="entry name" value="AI-2E_transport"/>
    <property type="match status" value="1"/>
</dbReference>
<gene>
    <name evidence="10" type="ORF">FQ154_05625</name>
</gene>
<feature type="transmembrane region" description="Helical" evidence="9">
    <location>
        <begin position="233"/>
        <end position="263"/>
    </location>
</feature>
<comment type="caution">
    <text evidence="10">The sequence shown here is derived from an EMBL/GenBank/DDBJ whole genome shotgun (WGS) entry which is preliminary data.</text>
</comment>
<accession>A0A5B0ELJ6</accession>
<dbReference type="RefSeq" id="WP_149619017.1">
    <property type="nucleotide sequence ID" value="NZ_VOBL01000004.1"/>
</dbReference>
<evidence type="ECO:0000256" key="1">
    <source>
        <dbReference type="ARBA" id="ARBA00004651"/>
    </source>
</evidence>
<evidence type="ECO:0000313" key="11">
    <source>
        <dbReference type="Proteomes" id="UP000323856"/>
    </source>
</evidence>
<evidence type="ECO:0000256" key="2">
    <source>
        <dbReference type="ARBA" id="ARBA00009773"/>
    </source>
</evidence>
<feature type="transmembrane region" description="Helical" evidence="9">
    <location>
        <begin position="362"/>
        <end position="381"/>
    </location>
</feature>
<dbReference type="PANTHER" id="PTHR21716:SF53">
    <property type="entry name" value="PERMEASE PERM-RELATED"/>
    <property type="match status" value="1"/>
</dbReference>
<sequence length="437" mass="46067">MGTGSGTSGKAASDPARAGSEPAATSVRPGETANWVNYAPQQPQAQPGTSRRWWQRLLGTAQQTLEARIKPPANFGFPPEPTHDDASTSTDVSPQTNPIAFGFLLTVGIGLALLVFFLLTNVGSLIIWIAIALFIALGLDPIVRFMVRHGLSRTLGVIITMLALLGGAAGFIGSIIPTLSTQTSQFIERAPKLVDDFLHSEFFVSLDAQFQVSDRISEEIGKFFSDTGAVGGIFGGVLGVGSVIAQGAFGVLIVLVLAIYFLASMPAMKAFAYRLAPRSRRARVEELSETITRSVGNYVIGQAFVALLNATIALILMSILKVPFAALLTLLVAMLAFIPLVGAVIAGILVSLISLTLGWQTAAIYAICYFGYLQIEAYFVSPRVMQKAVAVPGAVAVISVIAGGSLLGVAGALMAIPTAAAVMLILREVFISRQDAR</sequence>
<evidence type="ECO:0000256" key="9">
    <source>
        <dbReference type="SAM" id="Phobius"/>
    </source>
</evidence>
<dbReference type="PANTHER" id="PTHR21716">
    <property type="entry name" value="TRANSMEMBRANE PROTEIN"/>
    <property type="match status" value="1"/>
</dbReference>
<evidence type="ECO:0000256" key="6">
    <source>
        <dbReference type="ARBA" id="ARBA00022989"/>
    </source>
</evidence>
<feature type="transmembrane region" description="Helical" evidence="9">
    <location>
        <begin position="125"/>
        <end position="143"/>
    </location>
</feature>
<reference evidence="10 11" key="1">
    <citation type="submission" date="2019-07" db="EMBL/GenBank/DDBJ databases">
        <title>Analysis of the biochemical properties, biological activity and biotechnological potential of siderophores and biosurfactants produced by Antarctic psychrotolerant bacteria.</title>
        <authorList>
            <person name="Styczynski M."/>
            <person name="Krucon T."/>
            <person name="Decewicz P."/>
            <person name="Dziewit L."/>
        </authorList>
    </citation>
    <scope>NUCLEOTIDE SEQUENCE [LARGE SCALE GENOMIC DNA]</scope>
    <source>
        <strain evidence="10 11">ANT_H27</strain>
    </source>
</reference>
<feature type="transmembrane region" description="Helical" evidence="9">
    <location>
        <begin position="393"/>
        <end position="426"/>
    </location>
</feature>
<organism evidence="10 11">
    <name type="scientific">Paeniglutamicibacter gangotriensis</name>
    <dbReference type="NCBI Taxonomy" id="254787"/>
    <lineage>
        <taxon>Bacteria</taxon>
        <taxon>Bacillati</taxon>
        <taxon>Actinomycetota</taxon>
        <taxon>Actinomycetes</taxon>
        <taxon>Micrococcales</taxon>
        <taxon>Micrococcaceae</taxon>
        <taxon>Paeniglutamicibacter</taxon>
    </lineage>
</organism>